<dbReference type="Proteomes" id="UP000711614">
    <property type="component" value="Unassembled WGS sequence"/>
</dbReference>
<dbReference type="Pfam" id="PF13302">
    <property type="entry name" value="Acetyltransf_3"/>
    <property type="match status" value="1"/>
</dbReference>
<sequence>MLSTSDVWPLFDLTITSPRLVMRIVRDEDLPGIVYAALAGIHDPAVMPFSVPWTDASPVELARGMARHQWELRSGIRPDHWTLNFTVLLDGVAIGTQSIGANGFSANRTVNSGSWLTRSEQGKGYGREMRAALLLFAFDFLGAEAAESGAAVWNKASLGVSRGLGYREGGTVAVEPRPGRPDVMQELHLAVAHFKRPDWEITVAGFEQVRADLLLPVP</sequence>
<dbReference type="RefSeq" id="WP_209676451.1">
    <property type="nucleotide sequence ID" value="NZ_JAGIOI010000001.1"/>
</dbReference>
<evidence type="ECO:0000259" key="1">
    <source>
        <dbReference type="PROSITE" id="PS51186"/>
    </source>
</evidence>
<organism evidence="2 3">
    <name type="scientific">Arthrobacter stackebrandtii</name>
    <dbReference type="NCBI Taxonomy" id="272161"/>
    <lineage>
        <taxon>Bacteria</taxon>
        <taxon>Bacillati</taxon>
        <taxon>Actinomycetota</taxon>
        <taxon>Actinomycetes</taxon>
        <taxon>Micrococcales</taxon>
        <taxon>Micrococcaceae</taxon>
        <taxon>Arthrobacter</taxon>
    </lineage>
</organism>
<accession>A0ABS4YTU9</accession>
<dbReference type="SUPFAM" id="SSF55729">
    <property type="entry name" value="Acyl-CoA N-acyltransferases (Nat)"/>
    <property type="match status" value="1"/>
</dbReference>
<dbReference type="InterPro" id="IPR000182">
    <property type="entry name" value="GNAT_dom"/>
</dbReference>
<dbReference type="PROSITE" id="PS51186">
    <property type="entry name" value="GNAT"/>
    <property type="match status" value="1"/>
</dbReference>
<reference evidence="2 3" key="1">
    <citation type="submission" date="2021-03" db="EMBL/GenBank/DDBJ databases">
        <title>Sequencing the genomes of 1000 actinobacteria strains.</title>
        <authorList>
            <person name="Klenk H.-P."/>
        </authorList>
    </citation>
    <scope>NUCLEOTIDE SEQUENCE [LARGE SCALE GENOMIC DNA]</scope>
    <source>
        <strain evidence="2 3">DSM 16005</strain>
    </source>
</reference>
<evidence type="ECO:0000313" key="3">
    <source>
        <dbReference type="Proteomes" id="UP000711614"/>
    </source>
</evidence>
<protein>
    <submittedName>
        <fullName evidence="2">RimJ/RimL family protein N-acetyltransferase</fullName>
    </submittedName>
</protein>
<dbReference type="Gene3D" id="3.40.630.30">
    <property type="match status" value="1"/>
</dbReference>
<evidence type="ECO:0000313" key="2">
    <source>
        <dbReference type="EMBL" id="MBP2411373.1"/>
    </source>
</evidence>
<feature type="domain" description="N-acetyltransferase" evidence="1">
    <location>
        <begin position="44"/>
        <end position="198"/>
    </location>
</feature>
<proteinExistence type="predicted"/>
<dbReference type="EMBL" id="JAGIOI010000001">
    <property type="protein sequence ID" value="MBP2411373.1"/>
    <property type="molecule type" value="Genomic_DNA"/>
</dbReference>
<keyword evidence="3" id="KW-1185">Reference proteome</keyword>
<name>A0ABS4YTU9_9MICC</name>
<gene>
    <name evidence="2" type="ORF">JOF48_000172</name>
</gene>
<dbReference type="InterPro" id="IPR016181">
    <property type="entry name" value="Acyl_CoA_acyltransferase"/>
</dbReference>
<comment type="caution">
    <text evidence="2">The sequence shown here is derived from an EMBL/GenBank/DDBJ whole genome shotgun (WGS) entry which is preliminary data.</text>
</comment>